<dbReference type="OrthoDB" id="3940311at2759"/>
<evidence type="ECO:0000256" key="1">
    <source>
        <dbReference type="SAM" id="Phobius"/>
    </source>
</evidence>
<keyword evidence="1" id="KW-1133">Transmembrane helix</keyword>
<sequence length="205" mass="22200">MRVLTVFRALLPAALLLLHASALPSPGSSTPSSLGSEDALARRDPGAAAELSYVVIAAGMRAAANDEEDDAPYCHENGREYIHFIEPSTPNTTWFIWTPYWLSYTAALRHELVKDGFNMTRARGSNCGWAKVADVERIGVYRGAVGYRPSDGLDAKTAPIVSEEVVARIVKVLERTYPVGEIVTIVVVILFMFVIAPSLIGCCCG</sequence>
<feature type="chain" id="PRO_5004450144" evidence="2">
    <location>
        <begin position="23"/>
        <end position="205"/>
    </location>
</feature>
<evidence type="ECO:0000313" key="4">
    <source>
        <dbReference type="Proteomes" id="UP000016924"/>
    </source>
</evidence>
<keyword evidence="4" id="KW-1185">Reference proteome</keyword>
<keyword evidence="2" id="KW-0732">Signal</keyword>
<dbReference type="RefSeq" id="XP_007781867.1">
    <property type="nucleotide sequence ID" value="XM_007783677.1"/>
</dbReference>
<dbReference type="EMBL" id="JH767581">
    <property type="protein sequence ID" value="EON66550.1"/>
    <property type="molecule type" value="Genomic_DNA"/>
</dbReference>
<feature type="signal peptide" evidence="2">
    <location>
        <begin position="1"/>
        <end position="22"/>
    </location>
</feature>
<dbReference type="Proteomes" id="UP000016924">
    <property type="component" value="Unassembled WGS sequence"/>
</dbReference>
<protein>
    <submittedName>
        <fullName evidence="3">Uncharacterized protein</fullName>
    </submittedName>
</protein>
<organism evidence="3 4">
    <name type="scientific">Coniosporium apollinis (strain CBS 100218)</name>
    <name type="common">Rock-inhabiting black yeast</name>
    <dbReference type="NCBI Taxonomy" id="1168221"/>
    <lineage>
        <taxon>Eukaryota</taxon>
        <taxon>Fungi</taxon>
        <taxon>Dikarya</taxon>
        <taxon>Ascomycota</taxon>
        <taxon>Pezizomycotina</taxon>
        <taxon>Dothideomycetes</taxon>
        <taxon>Dothideomycetes incertae sedis</taxon>
        <taxon>Coniosporium</taxon>
    </lineage>
</organism>
<gene>
    <name evidence="3" type="ORF">W97_05795</name>
</gene>
<dbReference type="GeneID" id="19903106"/>
<accession>R7YX97</accession>
<dbReference type="HOGENOM" id="CLU_1337447_0_0_1"/>
<keyword evidence="1" id="KW-0472">Membrane</keyword>
<keyword evidence="1" id="KW-0812">Transmembrane</keyword>
<feature type="transmembrane region" description="Helical" evidence="1">
    <location>
        <begin position="182"/>
        <end position="204"/>
    </location>
</feature>
<reference evidence="4" key="1">
    <citation type="submission" date="2012-06" db="EMBL/GenBank/DDBJ databases">
        <title>The genome sequence of Coniosporium apollinis CBS 100218.</title>
        <authorList>
            <consortium name="The Broad Institute Genome Sequencing Platform"/>
            <person name="Cuomo C."/>
            <person name="Gorbushina A."/>
            <person name="Noack S."/>
            <person name="Walker B."/>
            <person name="Young S.K."/>
            <person name="Zeng Q."/>
            <person name="Gargeya S."/>
            <person name="Fitzgerald M."/>
            <person name="Haas B."/>
            <person name="Abouelleil A."/>
            <person name="Alvarado L."/>
            <person name="Arachchi H.M."/>
            <person name="Berlin A.M."/>
            <person name="Chapman S.B."/>
            <person name="Goldberg J."/>
            <person name="Griggs A."/>
            <person name="Gujja S."/>
            <person name="Hansen M."/>
            <person name="Howarth C."/>
            <person name="Imamovic A."/>
            <person name="Larimer J."/>
            <person name="McCowan C."/>
            <person name="Montmayeur A."/>
            <person name="Murphy C."/>
            <person name="Neiman D."/>
            <person name="Pearson M."/>
            <person name="Priest M."/>
            <person name="Roberts A."/>
            <person name="Saif S."/>
            <person name="Shea T."/>
            <person name="Sisk P."/>
            <person name="Sykes S."/>
            <person name="Wortman J."/>
            <person name="Nusbaum C."/>
            <person name="Birren B."/>
        </authorList>
    </citation>
    <scope>NUCLEOTIDE SEQUENCE [LARGE SCALE GENOMIC DNA]</scope>
    <source>
        <strain evidence="4">CBS 100218</strain>
    </source>
</reference>
<proteinExistence type="predicted"/>
<dbReference type="AlphaFoldDB" id="R7YX97"/>
<name>R7YX97_CONA1</name>
<evidence type="ECO:0000313" key="3">
    <source>
        <dbReference type="EMBL" id="EON66550.1"/>
    </source>
</evidence>
<evidence type="ECO:0000256" key="2">
    <source>
        <dbReference type="SAM" id="SignalP"/>
    </source>
</evidence>